<dbReference type="Gene3D" id="3.40.50.1820">
    <property type="entry name" value="alpha/beta hydrolase"/>
    <property type="match status" value="1"/>
</dbReference>
<evidence type="ECO:0000256" key="5">
    <source>
        <dbReference type="SAM" id="SignalP"/>
    </source>
</evidence>
<organism evidence="6 7">
    <name type="scientific">Nocardia amikacinitolerans</name>
    <dbReference type="NCBI Taxonomy" id="756689"/>
    <lineage>
        <taxon>Bacteria</taxon>
        <taxon>Bacillati</taxon>
        <taxon>Actinomycetota</taxon>
        <taxon>Actinomycetes</taxon>
        <taxon>Mycobacteriales</taxon>
        <taxon>Nocardiaceae</taxon>
        <taxon>Nocardia</taxon>
    </lineage>
</organism>
<dbReference type="PANTHER" id="PTHR33630:SF9">
    <property type="entry name" value="CUTINASE 4"/>
    <property type="match status" value="1"/>
</dbReference>
<evidence type="ECO:0000256" key="1">
    <source>
        <dbReference type="ARBA" id="ARBA00007534"/>
    </source>
</evidence>
<dbReference type="EMBL" id="OBEG01000001">
    <property type="protein sequence ID" value="SNY75464.1"/>
    <property type="molecule type" value="Genomic_DNA"/>
</dbReference>
<evidence type="ECO:0000313" key="6">
    <source>
        <dbReference type="EMBL" id="SNY75464.1"/>
    </source>
</evidence>
<dbReference type="AlphaFoldDB" id="A0A285KS40"/>
<accession>A0A285KS40</accession>
<gene>
    <name evidence="6" type="ORF">SAMN04244553_0498</name>
</gene>
<dbReference type="STRING" id="1379680.GCA_001612615_00533"/>
<dbReference type="SMART" id="SM01110">
    <property type="entry name" value="Cutinase"/>
    <property type="match status" value="1"/>
</dbReference>
<reference evidence="7" key="1">
    <citation type="submission" date="2017-09" db="EMBL/GenBank/DDBJ databases">
        <authorList>
            <person name="Varghese N."/>
            <person name="Submissions S."/>
        </authorList>
    </citation>
    <scope>NUCLEOTIDE SEQUENCE [LARGE SCALE GENOMIC DNA]</scope>
    <source>
        <strain evidence="7">DSM 45537</strain>
    </source>
</reference>
<keyword evidence="7" id="KW-1185">Reference proteome</keyword>
<evidence type="ECO:0000313" key="7">
    <source>
        <dbReference type="Proteomes" id="UP000219565"/>
    </source>
</evidence>
<dbReference type="InterPro" id="IPR029058">
    <property type="entry name" value="AB_hydrolase_fold"/>
</dbReference>
<keyword evidence="3" id="KW-0378">Hydrolase</keyword>
<dbReference type="SUPFAM" id="SSF53474">
    <property type="entry name" value="alpha/beta-Hydrolases"/>
    <property type="match status" value="1"/>
</dbReference>
<dbReference type="InterPro" id="IPR000675">
    <property type="entry name" value="Cutinase/axe"/>
</dbReference>
<proteinExistence type="inferred from homology"/>
<dbReference type="PANTHER" id="PTHR33630">
    <property type="entry name" value="CUTINASE RV1984C-RELATED-RELATED"/>
    <property type="match status" value="1"/>
</dbReference>
<evidence type="ECO:0000256" key="2">
    <source>
        <dbReference type="ARBA" id="ARBA00022487"/>
    </source>
</evidence>
<feature type="chain" id="PRO_5038413224" evidence="5">
    <location>
        <begin position="30"/>
        <end position="220"/>
    </location>
</feature>
<sequence length="220" mass="23032">MANRKVILFRNRPLARVFAVLLLVVGVGATTSLGTQASANACASVDVVVARGTGEPGWLGSVVGDPLYHTLLQALPVDSTAYPVNYPANLLVPSSVSDGTRDMTAHIMAQAAMCPDQRFVLVGYSQGAVVTHGVLGTGIVTALPGIYTLPYELESRIAAVLLFGDPVRLIGWNVPGLYAWRTANYCTGGDPVCGGGFDPGAHGNYGWAMWLAANFAAVRV</sequence>
<dbReference type="GO" id="GO:0052689">
    <property type="term" value="F:carboxylic ester hydrolase activity"/>
    <property type="evidence" value="ECO:0007669"/>
    <property type="project" value="UniProtKB-KW"/>
</dbReference>
<keyword evidence="4" id="KW-1015">Disulfide bond</keyword>
<protein>
    <submittedName>
        <fullName evidence="6">Cutinase</fullName>
    </submittedName>
</protein>
<evidence type="ECO:0000256" key="3">
    <source>
        <dbReference type="ARBA" id="ARBA00022801"/>
    </source>
</evidence>
<dbReference type="Proteomes" id="UP000219565">
    <property type="component" value="Unassembled WGS sequence"/>
</dbReference>
<keyword evidence="5" id="KW-0732">Signal</keyword>
<comment type="similarity">
    <text evidence="1">Belongs to the cutinase family.</text>
</comment>
<feature type="signal peptide" evidence="5">
    <location>
        <begin position="1"/>
        <end position="29"/>
    </location>
</feature>
<dbReference type="Pfam" id="PF01083">
    <property type="entry name" value="Cutinase"/>
    <property type="match status" value="1"/>
</dbReference>
<keyword evidence="2" id="KW-0719">Serine esterase</keyword>
<evidence type="ECO:0000256" key="4">
    <source>
        <dbReference type="ARBA" id="ARBA00023157"/>
    </source>
</evidence>
<name>A0A285KS40_9NOCA</name>